<comment type="caution">
    <text evidence="7">The sequence shown here is derived from an EMBL/GenBank/DDBJ whole genome shotgun (WGS) entry which is preliminary data.</text>
</comment>
<dbReference type="InterPro" id="IPR005033">
    <property type="entry name" value="YEATS"/>
</dbReference>
<keyword evidence="2" id="KW-0804">Transcription</keyword>
<evidence type="ECO:0000256" key="4">
    <source>
        <dbReference type="PROSITE-ProRule" id="PRU00376"/>
    </source>
</evidence>
<evidence type="ECO:0000256" key="5">
    <source>
        <dbReference type="SAM" id="Coils"/>
    </source>
</evidence>
<name>A0A3M7RM66_BRAPC</name>
<evidence type="ECO:0000256" key="1">
    <source>
        <dbReference type="ARBA" id="ARBA00023015"/>
    </source>
</evidence>
<gene>
    <name evidence="7" type="ORF">BpHYR1_048443</name>
</gene>
<evidence type="ECO:0000313" key="8">
    <source>
        <dbReference type="Proteomes" id="UP000276133"/>
    </source>
</evidence>
<dbReference type="PROSITE" id="PS51037">
    <property type="entry name" value="YEATS"/>
    <property type="match status" value="1"/>
</dbReference>
<keyword evidence="1" id="KW-0805">Transcription regulation</keyword>
<dbReference type="CDD" id="cd16909">
    <property type="entry name" value="YEATS_GAS41_like"/>
    <property type="match status" value="1"/>
</dbReference>
<organism evidence="7 8">
    <name type="scientific">Brachionus plicatilis</name>
    <name type="common">Marine rotifer</name>
    <name type="synonym">Brachionus muelleri</name>
    <dbReference type="NCBI Taxonomy" id="10195"/>
    <lineage>
        <taxon>Eukaryota</taxon>
        <taxon>Metazoa</taxon>
        <taxon>Spiralia</taxon>
        <taxon>Gnathifera</taxon>
        <taxon>Rotifera</taxon>
        <taxon>Eurotatoria</taxon>
        <taxon>Monogononta</taxon>
        <taxon>Pseudotrocha</taxon>
        <taxon>Ploima</taxon>
        <taxon>Brachionidae</taxon>
        <taxon>Brachionus</taxon>
    </lineage>
</organism>
<dbReference type="OrthoDB" id="16041at2759"/>
<dbReference type="Pfam" id="PF03366">
    <property type="entry name" value="YEATS"/>
    <property type="match status" value="1"/>
</dbReference>
<dbReference type="GO" id="GO:0005634">
    <property type="term" value="C:nucleus"/>
    <property type="evidence" value="ECO:0007669"/>
    <property type="project" value="UniProtKB-SubCell"/>
</dbReference>
<dbReference type="InterPro" id="IPR055129">
    <property type="entry name" value="YEATS_dom"/>
</dbReference>
<dbReference type="GO" id="GO:0006355">
    <property type="term" value="P:regulation of DNA-templated transcription"/>
    <property type="evidence" value="ECO:0007669"/>
    <property type="project" value="InterPro"/>
</dbReference>
<protein>
    <submittedName>
        <fullName evidence="7">YEATS domain-containing 4</fullName>
    </submittedName>
</protein>
<reference evidence="7 8" key="1">
    <citation type="journal article" date="2018" name="Sci. Rep.">
        <title>Genomic signatures of local adaptation to the degree of environmental predictability in rotifers.</title>
        <authorList>
            <person name="Franch-Gras L."/>
            <person name="Hahn C."/>
            <person name="Garcia-Roger E.M."/>
            <person name="Carmona M.J."/>
            <person name="Serra M."/>
            <person name="Gomez A."/>
        </authorList>
    </citation>
    <scope>NUCLEOTIDE SEQUENCE [LARGE SCALE GENOMIC DNA]</scope>
    <source>
        <strain evidence="7">HYR1</strain>
    </source>
</reference>
<dbReference type="Proteomes" id="UP000276133">
    <property type="component" value="Unassembled WGS sequence"/>
</dbReference>
<proteinExistence type="predicted"/>
<dbReference type="PANTHER" id="PTHR47573">
    <property type="entry name" value="PROTEIN AF-9 HOMOLOG"/>
    <property type="match status" value="1"/>
</dbReference>
<accession>A0A3M7RM66</accession>
<dbReference type="STRING" id="10195.A0A3M7RM66"/>
<dbReference type="EMBL" id="REGN01003093">
    <property type="protein sequence ID" value="RNA24594.1"/>
    <property type="molecule type" value="Genomic_DNA"/>
</dbReference>
<feature type="domain" description="YEATS" evidence="6">
    <location>
        <begin position="21"/>
        <end position="164"/>
    </location>
</feature>
<dbReference type="PANTHER" id="PTHR47573:SF1">
    <property type="entry name" value="PROTEIN AF-9 HOMOLOG"/>
    <property type="match status" value="1"/>
</dbReference>
<evidence type="ECO:0000259" key="6">
    <source>
        <dbReference type="PROSITE" id="PS51037"/>
    </source>
</evidence>
<keyword evidence="5" id="KW-0175">Coiled coil</keyword>
<keyword evidence="8" id="KW-1185">Reference proteome</keyword>
<keyword evidence="3 4" id="KW-0539">Nucleus</keyword>
<dbReference type="AlphaFoldDB" id="A0A3M7RM66"/>
<evidence type="ECO:0000256" key="2">
    <source>
        <dbReference type="ARBA" id="ARBA00023163"/>
    </source>
</evidence>
<dbReference type="Gene3D" id="2.60.40.1970">
    <property type="entry name" value="YEATS domain"/>
    <property type="match status" value="1"/>
</dbReference>
<dbReference type="InterPro" id="IPR038704">
    <property type="entry name" value="YEAST_sf"/>
</dbReference>
<feature type="coiled-coil region" evidence="5">
    <location>
        <begin position="180"/>
        <end position="221"/>
    </location>
</feature>
<comment type="subcellular location">
    <subcellularLocation>
        <location evidence="4">Nucleus</location>
    </subcellularLocation>
</comment>
<evidence type="ECO:0000313" key="7">
    <source>
        <dbReference type="EMBL" id="RNA24594.1"/>
    </source>
</evidence>
<sequence length="233" mass="27569">MSNLYDFSESYIPNSSLSTTRMKNSSIVKPIIYGNTAKYFGKKREEDGHTHEWTFYLKPYENEDPSVYIQRVQIKLHDSYPNPNRVLTKAPYEVHETGWGEFEITVKIYFADPNEKPLTIFHLLKLFSTDPEVIQSKKHLVNEYYDEMVFHEPSQFFYQLLTNIKPLTDGIYEHETDSVKDKEKQTLEKMENARQIIRTEISDLKERLKLTQEKMQLLKEKIESDDLNVDDAL</sequence>
<evidence type="ECO:0000256" key="3">
    <source>
        <dbReference type="ARBA" id="ARBA00023242"/>
    </source>
</evidence>